<evidence type="ECO:0000313" key="1">
    <source>
        <dbReference type="EMBL" id="MBJ6126547.1"/>
    </source>
</evidence>
<evidence type="ECO:0008006" key="3">
    <source>
        <dbReference type="Google" id="ProtNLM"/>
    </source>
</evidence>
<proteinExistence type="predicted"/>
<keyword evidence="2" id="KW-1185">Reference proteome</keyword>
<dbReference type="Proteomes" id="UP000620670">
    <property type="component" value="Unassembled WGS sequence"/>
</dbReference>
<dbReference type="EMBL" id="JAELXT010000014">
    <property type="protein sequence ID" value="MBJ6126547.1"/>
    <property type="molecule type" value="Genomic_DNA"/>
</dbReference>
<evidence type="ECO:0000313" key="2">
    <source>
        <dbReference type="Proteomes" id="UP000620670"/>
    </source>
</evidence>
<organism evidence="1 2">
    <name type="scientific">Microvirga splendida</name>
    <dbReference type="NCBI Taxonomy" id="2795727"/>
    <lineage>
        <taxon>Bacteria</taxon>
        <taxon>Pseudomonadati</taxon>
        <taxon>Pseudomonadota</taxon>
        <taxon>Alphaproteobacteria</taxon>
        <taxon>Hyphomicrobiales</taxon>
        <taxon>Methylobacteriaceae</taxon>
        <taxon>Microvirga</taxon>
    </lineage>
</organism>
<gene>
    <name evidence="1" type="ORF">JAO75_14155</name>
</gene>
<name>A0ABS0Y2M6_9HYPH</name>
<reference evidence="2" key="1">
    <citation type="submission" date="2020-12" db="EMBL/GenBank/DDBJ databases">
        <title>Hymenobacter sp.</title>
        <authorList>
            <person name="Kim M.K."/>
        </authorList>
    </citation>
    <scope>NUCLEOTIDE SEQUENCE [LARGE SCALE GENOMIC DNA]</scope>
    <source>
        <strain evidence="2">BT325</strain>
    </source>
</reference>
<accession>A0ABS0Y2M6</accession>
<dbReference type="RefSeq" id="WP_199049788.1">
    <property type="nucleotide sequence ID" value="NZ_JAELXT010000014.1"/>
</dbReference>
<comment type="caution">
    <text evidence="1">The sequence shown here is derived from an EMBL/GenBank/DDBJ whole genome shotgun (WGS) entry which is preliminary data.</text>
</comment>
<sequence length="78" mass="9333">MNTYFPSPKRKSRFYPAIRTIAHAVSWTAGILASWKRFSERRALQRLDHLNDHALRDVGLWREPEARVDEWWMMNPPP</sequence>
<protein>
    <recommendedName>
        <fullName evidence="3">DUF1127 domain-containing protein</fullName>
    </recommendedName>
</protein>